<protein>
    <submittedName>
        <fullName evidence="2">Uncharacterized protein</fullName>
    </submittedName>
</protein>
<evidence type="ECO:0000313" key="2">
    <source>
        <dbReference type="EMBL" id="OQP66805.1"/>
    </source>
</evidence>
<sequence length="69" mass="7571">MITVVAFLIYALGLAGCFFVLVSLFSFVTGAIEKNRKRISFAGKTLLWGIGILIVWVVIVFSILSRMGC</sequence>
<dbReference type="STRING" id="1703345.A3860_00075"/>
<name>A0A1V9G843_9BACT</name>
<keyword evidence="3" id="KW-1185">Reference proteome</keyword>
<dbReference type="AlphaFoldDB" id="A0A1V9G843"/>
<feature type="transmembrane region" description="Helical" evidence="1">
    <location>
        <begin position="6"/>
        <end position="33"/>
    </location>
</feature>
<evidence type="ECO:0000313" key="3">
    <source>
        <dbReference type="Proteomes" id="UP000192796"/>
    </source>
</evidence>
<proteinExistence type="predicted"/>
<dbReference type="Proteomes" id="UP000192796">
    <property type="component" value="Unassembled WGS sequence"/>
</dbReference>
<organism evidence="2 3">
    <name type="scientific">Niastella vici</name>
    <dbReference type="NCBI Taxonomy" id="1703345"/>
    <lineage>
        <taxon>Bacteria</taxon>
        <taxon>Pseudomonadati</taxon>
        <taxon>Bacteroidota</taxon>
        <taxon>Chitinophagia</taxon>
        <taxon>Chitinophagales</taxon>
        <taxon>Chitinophagaceae</taxon>
        <taxon>Niastella</taxon>
    </lineage>
</organism>
<comment type="caution">
    <text evidence="2">The sequence shown here is derived from an EMBL/GenBank/DDBJ whole genome shotgun (WGS) entry which is preliminary data.</text>
</comment>
<accession>A0A1V9G843</accession>
<feature type="transmembrane region" description="Helical" evidence="1">
    <location>
        <begin position="45"/>
        <end position="64"/>
    </location>
</feature>
<gene>
    <name evidence="2" type="ORF">A3860_00075</name>
</gene>
<evidence type="ECO:0000256" key="1">
    <source>
        <dbReference type="SAM" id="Phobius"/>
    </source>
</evidence>
<keyword evidence="1" id="KW-1133">Transmembrane helix</keyword>
<reference evidence="2 3" key="1">
    <citation type="submission" date="2016-03" db="EMBL/GenBank/DDBJ databases">
        <title>Niastella vici sp. nov., isolated from farmland soil.</title>
        <authorList>
            <person name="Chen L."/>
            <person name="Wang D."/>
            <person name="Yang S."/>
            <person name="Wang G."/>
        </authorList>
    </citation>
    <scope>NUCLEOTIDE SEQUENCE [LARGE SCALE GENOMIC DNA]</scope>
    <source>
        <strain evidence="2 3">DJ57</strain>
    </source>
</reference>
<keyword evidence="1" id="KW-0812">Transmembrane</keyword>
<dbReference type="EMBL" id="LVYD01000001">
    <property type="protein sequence ID" value="OQP66805.1"/>
    <property type="molecule type" value="Genomic_DNA"/>
</dbReference>
<keyword evidence="1" id="KW-0472">Membrane</keyword>